<sequence length="194" mass="21525">MQWTPDLAVDEGTIDEQAMETTLDTIKDVRIRQRKNGYRFSMDAVLLASFVDMKVLKRAADFGAGSGVVGIMLAKRYPKAEVTLVELQEGLHGLCLENVRGNALEGRVKALCADIRELGQELQGLDLVVSNPPFRKPLSGKLSREEEKAIARHELELTLPELVKSASRSLKARGRFCMVYLPERLADVVAECRG</sequence>
<dbReference type="GO" id="GO:0003676">
    <property type="term" value="F:nucleic acid binding"/>
    <property type="evidence" value="ECO:0007669"/>
    <property type="project" value="InterPro"/>
</dbReference>
<dbReference type="PROSITE" id="PS00092">
    <property type="entry name" value="N6_MTASE"/>
    <property type="match status" value="1"/>
</dbReference>
<dbReference type="EMBL" id="LAZR01020460">
    <property type="protein sequence ID" value="KKL88791.1"/>
    <property type="molecule type" value="Genomic_DNA"/>
</dbReference>
<comment type="caution">
    <text evidence="2">The sequence shown here is derived from an EMBL/GenBank/DDBJ whole genome shotgun (WGS) entry which is preliminary data.</text>
</comment>
<accession>A0A0F9GE71</accession>
<dbReference type="InterPro" id="IPR002052">
    <property type="entry name" value="DNA_methylase_N6_adenine_CS"/>
</dbReference>
<dbReference type="InterPro" id="IPR007848">
    <property type="entry name" value="Small_mtfrase_dom"/>
</dbReference>
<dbReference type="InterPro" id="IPR050210">
    <property type="entry name" value="tRNA_Adenine-N(6)_MTase"/>
</dbReference>
<dbReference type="Gene3D" id="3.40.50.150">
    <property type="entry name" value="Vaccinia Virus protein VP39"/>
    <property type="match status" value="1"/>
</dbReference>
<protein>
    <recommendedName>
        <fullName evidence="1">Methyltransferase small domain-containing protein</fullName>
    </recommendedName>
</protein>
<organism evidence="2">
    <name type="scientific">marine sediment metagenome</name>
    <dbReference type="NCBI Taxonomy" id="412755"/>
    <lineage>
        <taxon>unclassified sequences</taxon>
        <taxon>metagenomes</taxon>
        <taxon>ecological metagenomes</taxon>
    </lineage>
</organism>
<dbReference type="PANTHER" id="PTHR47739:SF1">
    <property type="entry name" value="TRNA1(VAL) (ADENINE(37)-N6)-METHYLTRANSFERASE"/>
    <property type="match status" value="1"/>
</dbReference>
<dbReference type="InterPro" id="IPR029063">
    <property type="entry name" value="SAM-dependent_MTases_sf"/>
</dbReference>
<evidence type="ECO:0000313" key="2">
    <source>
        <dbReference type="EMBL" id="KKL88791.1"/>
    </source>
</evidence>
<proteinExistence type="predicted"/>
<name>A0A0F9GE71_9ZZZZ</name>
<dbReference type="PANTHER" id="PTHR47739">
    <property type="entry name" value="TRNA1(VAL) (ADENINE(37)-N6)-METHYLTRANSFERASE"/>
    <property type="match status" value="1"/>
</dbReference>
<dbReference type="SUPFAM" id="SSF53335">
    <property type="entry name" value="S-adenosyl-L-methionine-dependent methyltransferases"/>
    <property type="match status" value="1"/>
</dbReference>
<dbReference type="AlphaFoldDB" id="A0A0F9GE71"/>
<feature type="domain" description="Methyltransferase small" evidence="1">
    <location>
        <begin position="46"/>
        <end position="179"/>
    </location>
</feature>
<dbReference type="Pfam" id="PF05175">
    <property type="entry name" value="MTS"/>
    <property type="match status" value="1"/>
</dbReference>
<dbReference type="GO" id="GO:0008757">
    <property type="term" value="F:S-adenosylmethionine-dependent methyltransferase activity"/>
    <property type="evidence" value="ECO:0007669"/>
    <property type="project" value="UniProtKB-ARBA"/>
</dbReference>
<reference evidence="2" key="1">
    <citation type="journal article" date="2015" name="Nature">
        <title>Complex archaea that bridge the gap between prokaryotes and eukaryotes.</title>
        <authorList>
            <person name="Spang A."/>
            <person name="Saw J.H."/>
            <person name="Jorgensen S.L."/>
            <person name="Zaremba-Niedzwiedzka K."/>
            <person name="Martijn J."/>
            <person name="Lind A.E."/>
            <person name="van Eijk R."/>
            <person name="Schleper C."/>
            <person name="Guy L."/>
            <person name="Ettema T.J."/>
        </authorList>
    </citation>
    <scope>NUCLEOTIDE SEQUENCE</scope>
</reference>
<gene>
    <name evidence="2" type="ORF">LCGC14_1921140</name>
</gene>
<evidence type="ECO:0000259" key="1">
    <source>
        <dbReference type="Pfam" id="PF05175"/>
    </source>
</evidence>
<dbReference type="CDD" id="cd02440">
    <property type="entry name" value="AdoMet_MTases"/>
    <property type="match status" value="1"/>
</dbReference>
<feature type="non-terminal residue" evidence="2">
    <location>
        <position position="194"/>
    </location>
</feature>
<dbReference type="GO" id="GO:0032259">
    <property type="term" value="P:methylation"/>
    <property type="evidence" value="ECO:0007669"/>
    <property type="project" value="InterPro"/>
</dbReference>